<protein>
    <submittedName>
        <fullName evidence="2">Uncharacterized protein</fullName>
    </submittedName>
</protein>
<organism evidence="2 3">
    <name type="scientific">Caerostris extrusa</name>
    <name type="common">Bark spider</name>
    <name type="synonym">Caerostris bankana</name>
    <dbReference type="NCBI Taxonomy" id="172846"/>
    <lineage>
        <taxon>Eukaryota</taxon>
        <taxon>Metazoa</taxon>
        <taxon>Ecdysozoa</taxon>
        <taxon>Arthropoda</taxon>
        <taxon>Chelicerata</taxon>
        <taxon>Arachnida</taxon>
        <taxon>Araneae</taxon>
        <taxon>Araneomorphae</taxon>
        <taxon>Entelegynae</taxon>
        <taxon>Araneoidea</taxon>
        <taxon>Araneidae</taxon>
        <taxon>Caerostris</taxon>
    </lineage>
</organism>
<evidence type="ECO:0000313" key="2">
    <source>
        <dbReference type="EMBL" id="GIY70776.1"/>
    </source>
</evidence>
<dbReference type="Proteomes" id="UP001054945">
    <property type="component" value="Unassembled WGS sequence"/>
</dbReference>
<proteinExistence type="predicted"/>
<name>A0AAV4VK14_CAEEX</name>
<accession>A0AAV4VK14</accession>
<dbReference type="EMBL" id="BPLR01014719">
    <property type="protein sequence ID" value="GIY70776.1"/>
    <property type="molecule type" value="Genomic_DNA"/>
</dbReference>
<feature type="region of interest" description="Disordered" evidence="1">
    <location>
        <begin position="47"/>
        <end position="75"/>
    </location>
</feature>
<sequence>MVNGKLRYCQSQESVEQANRDIEKMLKLITKLTIGLDKAKEGLEKKAKKMSAVSNAKHPKVDEDVTMRIKIPEED</sequence>
<feature type="compositionally biased region" description="Basic and acidic residues" evidence="1">
    <location>
        <begin position="59"/>
        <end position="75"/>
    </location>
</feature>
<evidence type="ECO:0000256" key="1">
    <source>
        <dbReference type="SAM" id="MobiDB-lite"/>
    </source>
</evidence>
<comment type="caution">
    <text evidence="2">The sequence shown here is derived from an EMBL/GenBank/DDBJ whole genome shotgun (WGS) entry which is preliminary data.</text>
</comment>
<keyword evidence="3" id="KW-1185">Reference proteome</keyword>
<gene>
    <name evidence="2" type="ORF">CEXT_523121</name>
</gene>
<evidence type="ECO:0000313" key="3">
    <source>
        <dbReference type="Proteomes" id="UP001054945"/>
    </source>
</evidence>
<reference evidence="2 3" key="1">
    <citation type="submission" date="2021-06" db="EMBL/GenBank/DDBJ databases">
        <title>Caerostris extrusa draft genome.</title>
        <authorList>
            <person name="Kono N."/>
            <person name="Arakawa K."/>
        </authorList>
    </citation>
    <scope>NUCLEOTIDE SEQUENCE [LARGE SCALE GENOMIC DNA]</scope>
</reference>
<dbReference type="AlphaFoldDB" id="A0AAV4VK14"/>